<organism evidence="1 2">
    <name type="scientific">Cinchona calisaya</name>
    <dbReference type="NCBI Taxonomy" id="153742"/>
    <lineage>
        <taxon>Eukaryota</taxon>
        <taxon>Viridiplantae</taxon>
        <taxon>Streptophyta</taxon>
        <taxon>Embryophyta</taxon>
        <taxon>Tracheophyta</taxon>
        <taxon>Spermatophyta</taxon>
        <taxon>Magnoliopsida</taxon>
        <taxon>eudicotyledons</taxon>
        <taxon>Gunneridae</taxon>
        <taxon>Pentapetalae</taxon>
        <taxon>asterids</taxon>
        <taxon>lamiids</taxon>
        <taxon>Gentianales</taxon>
        <taxon>Rubiaceae</taxon>
        <taxon>Cinchonoideae</taxon>
        <taxon>Cinchoneae</taxon>
        <taxon>Cinchona</taxon>
    </lineage>
</organism>
<gene>
    <name evidence="1" type="ORF">ACH5RR_008013</name>
</gene>
<dbReference type="AlphaFoldDB" id="A0ABD3AA57"/>
<evidence type="ECO:0000313" key="1">
    <source>
        <dbReference type="EMBL" id="KAL3528691.1"/>
    </source>
</evidence>
<dbReference type="EMBL" id="JBJUIK010000004">
    <property type="protein sequence ID" value="KAL3528691.1"/>
    <property type="molecule type" value="Genomic_DNA"/>
</dbReference>
<protein>
    <submittedName>
        <fullName evidence="1">Uncharacterized protein</fullName>
    </submittedName>
</protein>
<keyword evidence="2" id="KW-1185">Reference proteome</keyword>
<dbReference type="Proteomes" id="UP001630127">
    <property type="component" value="Unassembled WGS sequence"/>
</dbReference>
<evidence type="ECO:0000313" key="2">
    <source>
        <dbReference type="Proteomes" id="UP001630127"/>
    </source>
</evidence>
<proteinExistence type="predicted"/>
<comment type="caution">
    <text evidence="1">The sequence shown here is derived from an EMBL/GenBank/DDBJ whole genome shotgun (WGS) entry which is preliminary data.</text>
</comment>
<reference evidence="1 2" key="1">
    <citation type="submission" date="2024-11" db="EMBL/GenBank/DDBJ databases">
        <title>A near-complete genome assembly of Cinchona calisaya.</title>
        <authorList>
            <person name="Lian D.C."/>
            <person name="Zhao X.W."/>
            <person name="Wei L."/>
        </authorList>
    </citation>
    <scope>NUCLEOTIDE SEQUENCE [LARGE SCALE GENOMIC DNA]</scope>
    <source>
        <tissue evidence="1">Nenye</tissue>
    </source>
</reference>
<name>A0ABD3AA57_9GENT</name>
<sequence length="145" mass="16041">MVEIGTFLVATAKILLHGGCFVGYNGYQGVSMYFGACGTILRGVLTSIDSPYCHLQGVCAFVFRVHRPGLSAVQFVPSKVGNQGISNLKIQASKQELQIQQTNLARLYTNIDFNSILQATFVLSIWLRHNNMQDMPSYLHLPAFI</sequence>
<accession>A0ABD3AA57</accession>